<dbReference type="InterPro" id="IPR046335">
    <property type="entry name" value="LacI/GalR-like_sensor"/>
</dbReference>
<dbReference type="FunFam" id="1.10.260.40:FF:000002">
    <property type="entry name" value="HTH-type transcriptional repressor PurR"/>
    <property type="match status" value="1"/>
</dbReference>
<dbReference type="eggNOG" id="COG1609">
    <property type="taxonomic scope" value="Bacteria"/>
</dbReference>
<dbReference type="PRINTS" id="PR00036">
    <property type="entry name" value="HTHLACI"/>
</dbReference>
<dbReference type="InterPro" id="IPR028082">
    <property type="entry name" value="Peripla_BP_I"/>
</dbReference>
<dbReference type="Gene3D" id="3.40.50.2300">
    <property type="match status" value="2"/>
</dbReference>
<keyword evidence="3" id="KW-0804">Transcription</keyword>
<dbReference type="CDD" id="cd06270">
    <property type="entry name" value="PBP1_GalS-like"/>
    <property type="match status" value="1"/>
</dbReference>
<keyword evidence="2" id="KW-0238">DNA-binding</keyword>
<dbReference type="RefSeq" id="WP_034729790.1">
    <property type="nucleotide sequence ID" value="NZ_JPIN01000001.1"/>
</dbReference>
<feature type="domain" description="HTH lacI-type" evidence="4">
    <location>
        <begin position="2"/>
        <end position="56"/>
    </location>
</feature>
<dbReference type="EMBL" id="JPIN01000001">
    <property type="protein sequence ID" value="KFZ29889.1"/>
    <property type="molecule type" value="Genomic_DNA"/>
</dbReference>
<protein>
    <submittedName>
        <fullName evidence="5">LacI family transcriptional regulator</fullName>
    </submittedName>
</protein>
<gene>
    <name evidence="5" type="ORF">IDAT_02010</name>
</gene>
<dbReference type="PANTHER" id="PTHR30146">
    <property type="entry name" value="LACI-RELATED TRANSCRIPTIONAL REPRESSOR"/>
    <property type="match status" value="1"/>
</dbReference>
<accession>A0A094IVR0</accession>
<dbReference type="GO" id="GO:0000976">
    <property type="term" value="F:transcription cis-regulatory region binding"/>
    <property type="evidence" value="ECO:0007669"/>
    <property type="project" value="TreeGrafter"/>
</dbReference>
<evidence type="ECO:0000256" key="3">
    <source>
        <dbReference type="ARBA" id="ARBA00023163"/>
    </source>
</evidence>
<evidence type="ECO:0000313" key="6">
    <source>
        <dbReference type="Proteomes" id="UP000053718"/>
    </source>
</evidence>
<reference evidence="5 6" key="1">
    <citation type="submission" date="2014-06" db="EMBL/GenBank/DDBJ databases">
        <title>Draft genome sequence of Idiomarina sp. MCCC 1A10513.</title>
        <authorList>
            <person name="Du J."/>
            <person name="Lai Q."/>
            <person name="Shao Z."/>
        </authorList>
    </citation>
    <scope>NUCLEOTIDE SEQUENCE [LARGE SCALE GENOMIC DNA]</scope>
    <source>
        <strain evidence="5 6">MCCC 1A10513</strain>
    </source>
</reference>
<dbReference type="PROSITE" id="PS50932">
    <property type="entry name" value="HTH_LACI_2"/>
    <property type="match status" value="1"/>
</dbReference>
<keyword evidence="1" id="KW-0805">Transcription regulation</keyword>
<dbReference type="Gene3D" id="1.10.260.40">
    <property type="entry name" value="lambda repressor-like DNA-binding domains"/>
    <property type="match status" value="1"/>
</dbReference>
<comment type="caution">
    <text evidence="5">The sequence shown here is derived from an EMBL/GenBank/DDBJ whole genome shotgun (WGS) entry which is preliminary data.</text>
</comment>
<keyword evidence="6" id="KW-1185">Reference proteome</keyword>
<evidence type="ECO:0000259" key="4">
    <source>
        <dbReference type="PROSITE" id="PS50932"/>
    </source>
</evidence>
<evidence type="ECO:0000313" key="5">
    <source>
        <dbReference type="EMBL" id="KFZ29889.1"/>
    </source>
</evidence>
<dbReference type="SMART" id="SM00354">
    <property type="entry name" value="HTH_LACI"/>
    <property type="match status" value="1"/>
</dbReference>
<dbReference type="Pfam" id="PF00356">
    <property type="entry name" value="LacI"/>
    <property type="match status" value="1"/>
</dbReference>
<dbReference type="STRING" id="1517416.IDAT_02010"/>
<dbReference type="AlphaFoldDB" id="A0A094IVR0"/>
<dbReference type="InterPro" id="IPR000843">
    <property type="entry name" value="HTH_LacI"/>
</dbReference>
<dbReference type="OrthoDB" id="9798934at2"/>
<name>A0A094IVR0_9GAMM</name>
<dbReference type="SUPFAM" id="SSF47413">
    <property type="entry name" value="lambda repressor-like DNA-binding domains"/>
    <property type="match status" value="1"/>
</dbReference>
<dbReference type="PANTHER" id="PTHR30146:SF109">
    <property type="entry name" value="HTH-TYPE TRANSCRIPTIONAL REGULATOR GALS"/>
    <property type="match status" value="1"/>
</dbReference>
<organism evidence="5 6">
    <name type="scientific">Pseudidiomarina atlantica</name>
    <dbReference type="NCBI Taxonomy" id="1517416"/>
    <lineage>
        <taxon>Bacteria</taxon>
        <taxon>Pseudomonadati</taxon>
        <taxon>Pseudomonadota</taxon>
        <taxon>Gammaproteobacteria</taxon>
        <taxon>Alteromonadales</taxon>
        <taxon>Idiomarinaceae</taxon>
        <taxon>Pseudidiomarina</taxon>
    </lineage>
</organism>
<proteinExistence type="predicted"/>
<dbReference type="CDD" id="cd01392">
    <property type="entry name" value="HTH_LacI"/>
    <property type="match status" value="1"/>
</dbReference>
<evidence type="ECO:0000256" key="1">
    <source>
        <dbReference type="ARBA" id="ARBA00023015"/>
    </source>
</evidence>
<dbReference type="Pfam" id="PF13377">
    <property type="entry name" value="Peripla_BP_3"/>
    <property type="match status" value="1"/>
</dbReference>
<dbReference type="InterPro" id="IPR010982">
    <property type="entry name" value="Lambda_DNA-bd_dom_sf"/>
</dbReference>
<dbReference type="Proteomes" id="UP000053718">
    <property type="component" value="Unassembled WGS sequence"/>
</dbReference>
<dbReference type="GO" id="GO:0003700">
    <property type="term" value="F:DNA-binding transcription factor activity"/>
    <property type="evidence" value="ECO:0007669"/>
    <property type="project" value="TreeGrafter"/>
</dbReference>
<evidence type="ECO:0000256" key="2">
    <source>
        <dbReference type="ARBA" id="ARBA00023125"/>
    </source>
</evidence>
<dbReference type="SUPFAM" id="SSF53822">
    <property type="entry name" value="Periplasmic binding protein-like I"/>
    <property type="match status" value="1"/>
</dbReference>
<sequence>MATIYEVSKLAGVSLATVSRVINKTAPVREATREKVEAAMKELGYRPNSVAQSLASNRSNSIGILVPELGGPFYAELLSRIENEFRRVGKHVIIAAGHSDEELERESIEFLRSRNCDALILHVEAVSDDYLRGLADAGCAFVLMNRLVEQLADRCINLDNLLGGYLATKHLLELGHRAIAYVSGPMWKRDAQERYQGHQRALQEFGVPFDSNLVFEGDYQETGGVKALQYFRSLDKPFTALVCANDEMASGAITTAHDLGMDLPSQLSVVGFDNVNFAHYTYPKLTTIDYPLGEIGHMAAQWVLKNVYQQPIKDIRAVFAPQLVIRDSTYRIN</sequence>